<keyword evidence="1 6" id="KW-0645">Protease</keyword>
<reference evidence="8 9" key="1">
    <citation type="submission" date="2018-05" db="EMBL/GenBank/DDBJ databases">
        <title>Reference genomes for bee gut microbiota database.</title>
        <authorList>
            <person name="Ellegaard K.M."/>
        </authorList>
    </citation>
    <scope>NUCLEOTIDE SEQUENCE [LARGE SCALE GENOMIC DNA]</scope>
    <source>
        <strain evidence="8 9">ESL0182</strain>
    </source>
</reference>
<dbReference type="GO" id="GO:0046872">
    <property type="term" value="F:metal ion binding"/>
    <property type="evidence" value="ECO:0007669"/>
    <property type="project" value="UniProtKB-KW"/>
</dbReference>
<dbReference type="EMBL" id="QGLR01000017">
    <property type="protein sequence ID" value="PXZ03881.1"/>
    <property type="molecule type" value="Genomic_DNA"/>
</dbReference>
<evidence type="ECO:0000259" key="7">
    <source>
        <dbReference type="Pfam" id="PF01435"/>
    </source>
</evidence>
<evidence type="ECO:0000256" key="3">
    <source>
        <dbReference type="ARBA" id="ARBA00022801"/>
    </source>
</evidence>
<dbReference type="GO" id="GO:0016020">
    <property type="term" value="C:membrane"/>
    <property type="evidence" value="ECO:0007669"/>
    <property type="project" value="TreeGrafter"/>
</dbReference>
<dbReference type="PROSITE" id="PS51257">
    <property type="entry name" value="PROKAR_LIPOPROTEIN"/>
    <property type="match status" value="1"/>
</dbReference>
<evidence type="ECO:0000256" key="4">
    <source>
        <dbReference type="ARBA" id="ARBA00022833"/>
    </source>
</evidence>
<keyword evidence="4 6" id="KW-0862">Zinc</keyword>
<protein>
    <recommendedName>
        <fullName evidence="7">Peptidase M48 domain-containing protein</fullName>
    </recommendedName>
</protein>
<keyword evidence="2" id="KW-0479">Metal-binding</keyword>
<evidence type="ECO:0000313" key="8">
    <source>
        <dbReference type="EMBL" id="PXZ03881.1"/>
    </source>
</evidence>
<accession>A0A2V4DY96</accession>
<name>A0A2V4DY96_9GAMM</name>
<feature type="domain" description="Peptidase M48" evidence="7">
    <location>
        <begin position="157"/>
        <end position="225"/>
    </location>
</feature>
<comment type="caution">
    <text evidence="8">The sequence shown here is derived from an EMBL/GenBank/DDBJ whole genome shotgun (WGS) entry which is preliminary data.</text>
</comment>
<proteinExistence type="inferred from homology"/>
<gene>
    <name evidence="8" type="ORF">DKK70_14955</name>
</gene>
<keyword evidence="9" id="KW-1185">Reference proteome</keyword>
<dbReference type="Proteomes" id="UP000247932">
    <property type="component" value="Unassembled WGS sequence"/>
</dbReference>
<keyword evidence="3 6" id="KW-0378">Hydrolase</keyword>
<dbReference type="AlphaFoldDB" id="A0A2V4DY96"/>
<dbReference type="Pfam" id="PF01435">
    <property type="entry name" value="Peptidase_M48"/>
    <property type="match status" value="2"/>
</dbReference>
<dbReference type="GO" id="GO:0004222">
    <property type="term" value="F:metalloendopeptidase activity"/>
    <property type="evidence" value="ECO:0007669"/>
    <property type="project" value="InterPro"/>
</dbReference>
<sequence>MEDLKNIILLFSCLLMLMVCGCQNQNKIPPTRVSSEQIKQLSDNDIFAISQQACVENDKRAIIAPDYNFLSKRLSNLTQNLPQKINNIELNYQVYFDSEPNAWSTVNGCIRINSGLMTLLEDNELQAVIAHEQAHIALKHGISMIRQAPYIEITDKASELVIVVKEETSQQFEIEADNYAFDLLVSKNLDAIGLVNMLIKMPIHAKNQPTSHPTTMKRIANITDRLSHH</sequence>
<evidence type="ECO:0000256" key="2">
    <source>
        <dbReference type="ARBA" id="ARBA00022723"/>
    </source>
</evidence>
<comment type="similarity">
    <text evidence="6">Belongs to the peptidase M48 family.</text>
</comment>
<dbReference type="InterPro" id="IPR001915">
    <property type="entry name" value="Peptidase_M48"/>
</dbReference>
<feature type="domain" description="Peptidase M48" evidence="7">
    <location>
        <begin position="89"/>
        <end position="146"/>
    </location>
</feature>
<dbReference type="PANTHER" id="PTHR22726:SF8">
    <property type="entry name" value="METALLOPROTEASE YCAL"/>
    <property type="match status" value="1"/>
</dbReference>
<dbReference type="GO" id="GO:0051603">
    <property type="term" value="P:proteolysis involved in protein catabolic process"/>
    <property type="evidence" value="ECO:0007669"/>
    <property type="project" value="TreeGrafter"/>
</dbReference>
<dbReference type="Gene3D" id="3.30.2010.10">
    <property type="entry name" value="Metalloproteases ('zincins'), catalytic domain"/>
    <property type="match status" value="1"/>
</dbReference>
<keyword evidence="5 6" id="KW-0482">Metalloprotease</keyword>
<evidence type="ECO:0000313" key="9">
    <source>
        <dbReference type="Proteomes" id="UP000247932"/>
    </source>
</evidence>
<dbReference type="InterPro" id="IPR051156">
    <property type="entry name" value="Mito/Outer_Membr_Metalloprot"/>
</dbReference>
<organism evidence="8 9">
    <name type="scientific">Gilliamella apicola</name>
    <dbReference type="NCBI Taxonomy" id="1196095"/>
    <lineage>
        <taxon>Bacteria</taxon>
        <taxon>Pseudomonadati</taxon>
        <taxon>Pseudomonadota</taxon>
        <taxon>Gammaproteobacteria</taxon>
        <taxon>Orbales</taxon>
        <taxon>Orbaceae</taxon>
        <taxon>Gilliamella</taxon>
    </lineage>
</organism>
<evidence type="ECO:0000256" key="1">
    <source>
        <dbReference type="ARBA" id="ARBA00022670"/>
    </source>
</evidence>
<comment type="cofactor">
    <cofactor evidence="6">
        <name>Zn(2+)</name>
        <dbReference type="ChEBI" id="CHEBI:29105"/>
    </cofactor>
    <text evidence="6">Binds 1 zinc ion per subunit.</text>
</comment>
<dbReference type="PANTHER" id="PTHR22726">
    <property type="entry name" value="METALLOENDOPEPTIDASE OMA1"/>
    <property type="match status" value="1"/>
</dbReference>
<evidence type="ECO:0000256" key="6">
    <source>
        <dbReference type="RuleBase" id="RU003983"/>
    </source>
</evidence>
<evidence type="ECO:0000256" key="5">
    <source>
        <dbReference type="ARBA" id="ARBA00023049"/>
    </source>
</evidence>